<protein>
    <submittedName>
        <fullName evidence="1">Uncharacterized protein</fullName>
    </submittedName>
</protein>
<comment type="caution">
    <text evidence="1">The sequence shown here is derived from an EMBL/GenBank/DDBJ whole genome shotgun (WGS) entry which is preliminary data.</text>
</comment>
<keyword evidence="2" id="KW-1185">Reference proteome</keyword>
<proteinExistence type="predicted"/>
<evidence type="ECO:0000313" key="1">
    <source>
        <dbReference type="EMBL" id="MBE0360600.1"/>
    </source>
</evidence>
<dbReference type="Proteomes" id="UP000648482">
    <property type="component" value="Unassembled WGS sequence"/>
</dbReference>
<evidence type="ECO:0000313" key="2">
    <source>
        <dbReference type="Proteomes" id="UP000648482"/>
    </source>
</evidence>
<sequence>MLTPLQSACNYSKELRGKSTYEESSKIACGLLTAVLAVISSPL</sequence>
<dbReference type="EMBL" id="AQGU01000027">
    <property type="protein sequence ID" value="MBE0360600.1"/>
    <property type="molecule type" value="Genomic_DNA"/>
</dbReference>
<accession>A0ABR9E219</accession>
<name>A0ABR9E219_9GAMM</name>
<organism evidence="1 2">
    <name type="scientific">Pseudoalteromonas aliena SW19</name>
    <dbReference type="NCBI Taxonomy" id="1314866"/>
    <lineage>
        <taxon>Bacteria</taxon>
        <taxon>Pseudomonadati</taxon>
        <taxon>Pseudomonadota</taxon>
        <taxon>Gammaproteobacteria</taxon>
        <taxon>Alteromonadales</taxon>
        <taxon>Pseudoalteromonadaceae</taxon>
        <taxon>Pseudoalteromonas</taxon>
    </lineage>
</organism>
<reference evidence="1 2" key="1">
    <citation type="submission" date="2015-06" db="EMBL/GenBank/DDBJ databases">
        <title>Genome sequence of Pseudoalteromonas aliena.</title>
        <authorList>
            <person name="Xie B.-B."/>
            <person name="Rong J.-C."/>
            <person name="Qin Q.-L."/>
            <person name="Zhang Y.-Z."/>
        </authorList>
    </citation>
    <scope>NUCLEOTIDE SEQUENCE [LARGE SCALE GENOMIC DNA]</scope>
    <source>
        <strain evidence="1 2">SW19</strain>
    </source>
</reference>
<gene>
    <name evidence="1" type="ORF">PALI_a2610</name>
</gene>